<keyword evidence="9" id="KW-0784">Thiamine biosynthesis</keyword>
<evidence type="ECO:0000256" key="8">
    <source>
        <dbReference type="ARBA" id="ARBA00022842"/>
    </source>
</evidence>
<dbReference type="Gene3D" id="3.40.50.920">
    <property type="match status" value="1"/>
</dbReference>
<comment type="cofactor">
    <cofactor evidence="1">
        <name>Mg(2+)</name>
        <dbReference type="ChEBI" id="CHEBI:18420"/>
    </cofactor>
</comment>
<dbReference type="AlphaFoldDB" id="A0A3D6BUM5"/>
<name>A0A3D6BUM5_9FLAO</name>
<keyword evidence="10" id="KW-0786">Thiamine pyrophosphate</keyword>
<dbReference type="GO" id="GO:0016114">
    <property type="term" value="P:terpenoid biosynthetic process"/>
    <property type="evidence" value="ECO:0007669"/>
    <property type="project" value="InterPro"/>
</dbReference>
<evidence type="ECO:0000256" key="1">
    <source>
        <dbReference type="ARBA" id="ARBA00001946"/>
    </source>
</evidence>
<evidence type="ECO:0000256" key="6">
    <source>
        <dbReference type="ARBA" id="ARBA00022679"/>
    </source>
</evidence>
<comment type="subunit">
    <text evidence="4">Homodimer.</text>
</comment>
<dbReference type="Pfam" id="PF02779">
    <property type="entry name" value="Transket_pyr"/>
    <property type="match status" value="1"/>
</dbReference>
<comment type="caution">
    <text evidence="13">The sequence shown here is derived from an EMBL/GenBank/DDBJ whole genome shotgun (WGS) entry which is preliminary data.</text>
</comment>
<evidence type="ECO:0000256" key="4">
    <source>
        <dbReference type="ARBA" id="ARBA00011738"/>
    </source>
</evidence>
<dbReference type="GO" id="GO:0019288">
    <property type="term" value="P:isopentenyl diphosphate biosynthetic process, methylerythritol 4-phosphate pathway"/>
    <property type="evidence" value="ECO:0007669"/>
    <property type="project" value="TreeGrafter"/>
</dbReference>
<keyword evidence="6" id="KW-0808">Transferase</keyword>
<dbReference type="GO" id="GO:0009228">
    <property type="term" value="P:thiamine biosynthetic process"/>
    <property type="evidence" value="ECO:0007669"/>
    <property type="project" value="UniProtKB-KW"/>
</dbReference>
<evidence type="ECO:0000256" key="3">
    <source>
        <dbReference type="ARBA" id="ARBA00011081"/>
    </source>
</evidence>
<dbReference type="SUPFAM" id="SSF52922">
    <property type="entry name" value="TK C-terminal domain-like"/>
    <property type="match status" value="1"/>
</dbReference>
<dbReference type="GO" id="GO:0005829">
    <property type="term" value="C:cytosol"/>
    <property type="evidence" value="ECO:0007669"/>
    <property type="project" value="TreeGrafter"/>
</dbReference>
<evidence type="ECO:0000256" key="2">
    <source>
        <dbReference type="ARBA" id="ARBA00004980"/>
    </source>
</evidence>
<dbReference type="GO" id="GO:0008661">
    <property type="term" value="F:1-deoxy-D-xylulose-5-phosphate synthase activity"/>
    <property type="evidence" value="ECO:0007669"/>
    <property type="project" value="UniProtKB-EC"/>
</dbReference>
<dbReference type="SMART" id="SM00861">
    <property type="entry name" value="Transket_pyr"/>
    <property type="match status" value="1"/>
</dbReference>
<dbReference type="SUPFAM" id="SSF52518">
    <property type="entry name" value="Thiamin diphosphate-binding fold (THDP-binding)"/>
    <property type="match status" value="1"/>
</dbReference>
<proteinExistence type="inferred from homology"/>
<dbReference type="InterPro" id="IPR005477">
    <property type="entry name" value="Dxylulose-5-P_synthase"/>
</dbReference>
<evidence type="ECO:0000313" key="13">
    <source>
        <dbReference type="EMBL" id="HCY82678.1"/>
    </source>
</evidence>
<dbReference type="PANTHER" id="PTHR43322:SF5">
    <property type="entry name" value="1-DEOXY-D-XYLULOSE-5-PHOSPHATE SYNTHASE, CHLOROPLASTIC"/>
    <property type="match status" value="1"/>
</dbReference>
<evidence type="ECO:0000256" key="9">
    <source>
        <dbReference type="ARBA" id="ARBA00022977"/>
    </source>
</evidence>
<comment type="pathway">
    <text evidence="2">Metabolic intermediate biosynthesis; 1-deoxy-D-xylulose 5-phosphate biosynthesis; 1-deoxy-D-xylulose 5-phosphate from D-glyceraldehyde 3-phosphate and pyruvate: step 1/1.</text>
</comment>
<gene>
    <name evidence="13" type="ORF">DHV22_14330</name>
</gene>
<evidence type="ECO:0000313" key="14">
    <source>
        <dbReference type="Proteomes" id="UP000263268"/>
    </source>
</evidence>
<accession>A0A3D6BUM5</accession>
<dbReference type="EC" id="2.2.1.7" evidence="5"/>
<comment type="similarity">
    <text evidence="3">Belongs to the transketolase family. DXPS subfamily.</text>
</comment>
<dbReference type="InterPro" id="IPR009014">
    <property type="entry name" value="Transketo_C/PFOR_II"/>
</dbReference>
<sequence length="302" mass="33941">MRKAFAESMIELAEKDDKLVLLIGDISHYLLKDFEDRFPDRFFNAGICEQSIVGVAAGLAMEGYRPVVHTIAPFCVERAYEQIKVDLCYQELDVTIISVGSSFDYAHLGCTHHCYEDISILRPLPNIDLFVPGTSSEYKKLINDSWNNGRSKYFKLTKTEHNNIIDVSAYRNNILNVGNGDVAVFVNGHLLGEVTKLKDYKKHTVVYCPTVEPIEEASQKQIASILRNSKVSIVVEENSSAGAFADKIFDIASHNNVRALIKKIGIPRKFCTNYGTADEHRQHLGLTSQQIENTIKEALRNV</sequence>
<dbReference type="GO" id="GO:0046872">
    <property type="term" value="F:metal ion binding"/>
    <property type="evidence" value="ECO:0007669"/>
    <property type="project" value="UniProtKB-KW"/>
</dbReference>
<dbReference type="InterPro" id="IPR029061">
    <property type="entry name" value="THDP-binding"/>
</dbReference>
<evidence type="ECO:0000259" key="12">
    <source>
        <dbReference type="SMART" id="SM00861"/>
    </source>
</evidence>
<organism evidence="13 14">
    <name type="scientific">Xanthomarina gelatinilytica</name>
    <dbReference type="NCBI Taxonomy" id="1137281"/>
    <lineage>
        <taxon>Bacteria</taxon>
        <taxon>Pseudomonadati</taxon>
        <taxon>Bacteroidota</taxon>
        <taxon>Flavobacteriia</taxon>
        <taxon>Flavobacteriales</taxon>
        <taxon>Flavobacteriaceae</taxon>
        <taxon>Xanthomarina</taxon>
    </lineage>
</organism>
<evidence type="ECO:0000256" key="7">
    <source>
        <dbReference type="ARBA" id="ARBA00022723"/>
    </source>
</evidence>
<protein>
    <recommendedName>
        <fullName evidence="5">1-deoxy-D-xylulose-5-phosphate synthase</fullName>
        <ecNumber evidence="5">2.2.1.7</ecNumber>
    </recommendedName>
</protein>
<keyword evidence="8" id="KW-0460">Magnesium</keyword>
<reference evidence="13 14" key="1">
    <citation type="journal article" date="2018" name="Nat. Biotechnol.">
        <title>A standardized bacterial taxonomy based on genome phylogeny substantially revises the tree of life.</title>
        <authorList>
            <person name="Parks D.H."/>
            <person name="Chuvochina M."/>
            <person name="Waite D.W."/>
            <person name="Rinke C."/>
            <person name="Skarshewski A."/>
            <person name="Chaumeil P.A."/>
            <person name="Hugenholtz P."/>
        </authorList>
    </citation>
    <scope>NUCLEOTIDE SEQUENCE [LARGE SCALE GENOMIC DNA]</scope>
    <source>
        <strain evidence="13">UBA10227</strain>
    </source>
</reference>
<evidence type="ECO:0000256" key="11">
    <source>
        <dbReference type="ARBA" id="ARBA00023229"/>
    </source>
</evidence>
<keyword evidence="7" id="KW-0479">Metal-binding</keyword>
<dbReference type="EMBL" id="DPRK01000226">
    <property type="protein sequence ID" value="HCY82678.1"/>
    <property type="molecule type" value="Genomic_DNA"/>
</dbReference>
<dbReference type="Proteomes" id="UP000263268">
    <property type="component" value="Unassembled WGS sequence"/>
</dbReference>
<evidence type="ECO:0000256" key="10">
    <source>
        <dbReference type="ARBA" id="ARBA00023052"/>
    </source>
</evidence>
<dbReference type="Gene3D" id="3.40.50.970">
    <property type="match status" value="1"/>
</dbReference>
<dbReference type="PANTHER" id="PTHR43322">
    <property type="entry name" value="1-D-DEOXYXYLULOSE 5-PHOSPHATE SYNTHASE-RELATED"/>
    <property type="match status" value="1"/>
</dbReference>
<feature type="domain" description="Transketolase-like pyrimidine-binding" evidence="12">
    <location>
        <begin position="1"/>
        <end position="163"/>
    </location>
</feature>
<evidence type="ECO:0000256" key="5">
    <source>
        <dbReference type="ARBA" id="ARBA00013150"/>
    </source>
</evidence>
<keyword evidence="11" id="KW-0414">Isoprene biosynthesis</keyword>
<dbReference type="CDD" id="cd07033">
    <property type="entry name" value="TPP_PYR_DXS_TK_like"/>
    <property type="match status" value="1"/>
</dbReference>
<dbReference type="InterPro" id="IPR005475">
    <property type="entry name" value="Transketolase-like_Pyr-bd"/>
</dbReference>